<dbReference type="InterPro" id="IPR012524">
    <property type="entry name" value="Abaecin_antimicrobial_peptide"/>
</dbReference>
<sequence>MKVETFIFVLLATICAIFAYVPPKYVPPPGRRPFPTFPGHGPFNPKIKWPFHLTRPGRVI</sequence>
<comment type="caution">
    <text evidence="2">The sequence shown here is derived from an EMBL/GenBank/DDBJ whole genome shotgun (WGS) entry which is preliminary data.</text>
</comment>
<dbReference type="EMBL" id="JAWNGG020000008">
    <property type="protein sequence ID" value="KAK9309886.1"/>
    <property type="molecule type" value="Genomic_DNA"/>
</dbReference>
<keyword evidence="3" id="KW-1185">Reference proteome</keyword>
<reference evidence="2 3" key="1">
    <citation type="submission" date="2024-05" db="EMBL/GenBank/DDBJ databases">
        <title>The nuclear and mitochondrial genome assemblies of Tetragonisca angustula (Apidae: Meliponini), a tiny yet remarkable pollinator in the Neotropics.</title>
        <authorList>
            <person name="Ferrari R."/>
            <person name="Ricardo P.C."/>
            <person name="Dias F.C."/>
            <person name="Araujo N.S."/>
            <person name="Soares D.O."/>
            <person name="Zhou Q.-S."/>
            <person name="Zhu C.-D."/>
            <person name="Coutinho L."/>
            <person name="Airas M.C."/>
            <person name="Batista T.M."/>
        </authorList>
    </citation>
    <scope>NUCLEOTIDE SEQUENCE [LARGE SCALE GENOMIC DNA]</scope>
    <source>
        <strain evidence="2">ASF017062</strain>
        <tissue evidence="2">Abdomen</tissue>
    </source>
</reference>
<dbReference type="GO" id="GO:0042381">
    <property type="term" value="P:hemolymph coagulation"/>
    <property type="evidence" value="ECO:0007669"/>
    <property type="project" value="InterPro"/>
</dbReference>
<evidence type="ECO:0000256" key="1">
    <source>
        <dbReference type="SAM" id="SignalP"/>
    </source>
</evidence>
<proteinExistence type="predicted"/>
<evidence type="ECO:0008006" key="4">
    <source>
        <dbReference type="Google" id="ProtNLM"/>
    </source>
</evidence>
<feature type="chain" id="PRO_5043474931" description="Abaecin" evidence="1">
    <location>
        <begin position="20"/>
        <end position="60"/>
    </location>
</feature>
<keyword evidence="1" id="KW-0732">Signal</keyword>
<protein>
    <recommendedName>
        <fullName evidence="4">Abaecin</fullName>
    </recommendedName>
</protein>
<dbReference type="GO" id="GO:0005576">
    <property type="term" value="C:extracellular region"/>
    <property type="evidence" value="ECO:0007669"/>
    <property type="project" value="InterPro"/>
</dbReference>
<accession>A0AAW1AJC2</accession>
<evidence type="ECO:0000313" key="3">
    <source>
        <dbReference type="Proteomes" id="UP001432146"/>
    </source>
</evidence>
<dbReference type="Proteomes" id="UP001432146">
    <property type="component" value="Unassembled WGS sequence"/>
</dbReference>
<name>A0AAW1AJC2_9HYME</name>
<dbReference type="Pfam" id="PF08026">
    <property type="entry name" value="Antimicrobial_5"/>
    <property type="match status" value="1"/>
</dbReference>
<organism evidence="2 3">
    <name type="scientific">Tetragonisca angustula</name>
    <dbReference type="NCBI Taxonomy" id="166442"/>
    <lineage>
        <taxon>Eukaryota</taxon>
        <taxon>Metazoa</taxon>
        <taxon>Ecdysozoa</taxon>
        <taxon>Arthropoda</taxon>
        <taxon>Hexapoda</taxon>
        <taxon>Insecta</taxon>
        <taxon>Pterygota</taxon>
        <taxon>Neoptera</taxon>
        <taxon>Endopterygota</taxon>
        <taxon>Hymenoptera</taxon>
        <taxon>Apocrita</taxon>
        <taxon>Aculeata</taxon>
        <taxon>Apoidea</taxon>
        <taxon>Anthophila</taxon>
        <taxon>Apidae</taxon>
        <taxon>Tetragonisca</taxon>
    </lineage>
</organism>
<dbReference type="AlphaFoldDB" id="A0AAW1AJC2"/>
<evidence type="ECO:0000313" key="2">
    <source>
        <dbReference type="EMBL" id="KAK9309886.1"/>
    </source>
</evidence>
<feature type="signal peptide" evidence="1">
    <location>
        <begin position="1"/>
        <end position="19"/>
    </location>
</feature>
<gene>
    <name evidence="2" type="ORF">QLX08_000680</name>
</gene>